<evidence type="ECO:0000313" key="5">
    <source>
        <dbReference type="EMBL" id="SOD53015.1"/>
    </source>
</evidence>
<dbReference type="AlphaFoldDB" id="A0A286D2X8"/>
<dbReference type="Gene3D" id="1.10.10.60">
    <property type="entry name" value="Homeodomain-like"/>
    <property type="match status" value="2"/>
</dbReference>
<dbReference type="InterPro" id="IPR018060">
    <property type="entry name" value="HTH_AraC"/>
</dbReference>
<dbReference type="InterPro" id="IPR050204">
    <property type="entry name" value="AraC_XylS_family_regulators"/>
</dbReference>
<dbReference type="EMBL" id="OCND01000002">
    <property type="protein sequence ID" value="SOD53015.1"/>
    <property type="molecule type" value="Genomic_DNA"/>
</dbReference>
<dbReference type="Pfam" id="PF12833">
    <property type="entry name" value="HTH_18"/>
    <property type="match status" value="1"/>
</dbReference>
<keyword evidence="3" id="KW-0804">Transcription</keyword>
<dbReference type="InterPro" id="IPR018062">
    <property type="entry name" value="HTH_AraC-typ_CS"/>
</dbReference>
<dbReference type="SUPFAM" id="SSF46689">
    <property type="entry name" value="Homeodomain-like"/>
    <property type="match status" value="2"/>
</dbReference>
<name>A0A286D2X8_9GAMM</name>
<evidence type="ECO:0000259" key="4">
    <source>
        <dbReference type="PROSITE" id="PS01124"/>
    </source>
</evidence>
<dbReference type="PROSITE" id="PS01124">
    <property type="entry name" value="HTH_ARAC_FAMILY_2"/>
    <property type="match status" value="1"/>
</dbReference>
<dbReference type="PROSITE" id="PS00041">
    <property type="entry name" value="HTH_ARAC_FAMILY_1"/>
    <property type="match status" value="1"/>
</dbReference>
<evidence type="ECO:0000256" key="1">
    <source>
        <dbReference type="ARBA" id="ARBA00023015"/>
    </source>
</evidence>
<dbReference type="InterPro" id="IPR009057">
    <property type="entry name" value="Homeodomain-like_sf"/>
</dbReference>
<organism evidence="5 6">
    <name type="scientific">Pseudoxanthomonas wuyuanensis</name>
    <dbReference type="NCBI Taxonomy" id="1073196"/>
    <lineage>
        <taxon>Bacteria</taxon>
        <taxon>Pseudomonadati</taxon>
        <taxon>Pseudomonadota</taxon>
        <taxon>Gammaproteobacteria</taxon>
        <taxon>Lysobacterales</taxon>
        <taxon>Lysobacteraceae</taxon>
        <taxon>Pseudoxanthomonas</taxon>
    </lineage>
</organism>
<evidence type="ECO:0000256" key="3">
    <source>
        <dbReference type="ARBA" id="ARBA00023163"/>
    </source>
</evidence>
<evidence type="ECO:0000256" key="2">
    <source>
        <dbReference type="ARBA" id="ARBA00023125"/>
    </source>
</evidence>
<keyword evidence="1" id="KW-0805">Transcription regulation</keyword>
<keyword evidence="2 5" id="KW-0238">DNA-binding</keyword>
<keyword evidence="6" id="KW-1185">Reference proteome</keyword>
<proteinExistence type="predicted"/>
<dbReference type="SMART" id="SM00342">
    <property type="entry name" value="HTH_ARAC"/>
    <property type="match status" value="1"/>
</dbReference>
<dbReference type="PANTHER" id="PTHR46796:SF13">
    <property type="entry name" value="HTH-TYPE TRANSCRIPTIONAL ACTIVATOR RHAS"/>
    <property type="match status" value="1"/>
</dbReference>
<dbReference type="PANTHER" id="PTHR46796">
    <property type="entry name" value="HTH-TYPE TRANSCRIPTIONAL ACTIVATOR RHAS-RELATED"/>
    <property type="match status" value="1"/>
</dbReference>
<dbReference type="RefSeq" id="WP_097120971.1">
    <property type="nucleotide sequence ID" value="NZ_OCND01000002.1"/>
</dbReference>
<feature type="domain" description="HTH araC/xylS-type" evidence="4">
    <location>
        <begin position="216"/>
        <end position="314"/>
    </location>
</feature>
<reference evidence="5 6" key="1">
    <citation type="submission" date="2017-09" db="EMBL/GenBank/DDBJ databases">
        <authorList>
            <person name="Ehlers B."/>
            <person name="Leendertz F.H."/>
        </authorList>
    </citation>
    <scope>NUCLEOTIDE SEQUENCE [LARGE SCALE GENOMIC DNA]</scope>
    <source>
        <strain evidence="5 6">CGMCC 1.10978</strain>
    </source>
</reference>
<sequence length="326" mass="35679">MYFDRPATATPACGDFSPAYDNRLPAAATAIPPALALRYSRLRLGEALSPEMRHPDVLHLVHGSERGARLRVPRDWLSVSLPLGAQLRVDAEELGWPIERGSVLVWRGAVQLASGNGGHWLSLCGSPQAWHRAGADAGLLGELFADEGRCPPLLARFLVRMAQALRKADGTGVAAPELLAGACVLVHEQQRPLRELLPRCSGRTTAARRRTLARLLRIQHLIRSQIGRSPDMAWLSRQGNYSTWHLSRIYRAAFGHTPSEYAARLRLQRALHLVRDTALPFCEITEACGFESQSSFCRAFKQFSGMTPGAARSAAIRSRAAAGIPC</sequence>
<dbReference type="GO" id="GO:0003700">
    <property type="term" value="F:DNA-binding transcription factor activity"/>
    <property type="evidence" value="ECO:0007669"/>
    <property type="project" value="InterPro"/>
</dbReference>
<dbReference type="GO" id="GO:0043565">
    <property type="term" value="F:sequence-specific DNA binding"/>
    <property type="evidence" value="ECO:0007669"/>
    <property type="project" value="InterPro"/>
</dbReference>
<dbReference type="Proteomes" id="UP000219374">
    <property type="component" value="Unassembled WGS sequence"/>
</dbReference>
<accession>A0A286D2X8</accession>
<evidence type="ECO:0000313" key="6">
    <source>
        <dbReference type="Proteomes" id="UP000219374"/>
    </source>
</evidence>
<dbReference type="OrthoDB" id="282744at2"/>
<protein>
    <submittedName>
        <fullName evidence="5">AraC-type DNA-binding protein</fullName>
    </submittedName>
</protein>
<gene>
    <name evidence="5" type="ORF">SAMN06296416_102195</name>
</gene>